<dbReference type="CDD" id="cd08503">
    <property type="entry name" value="PBP2_NikA_DppA_OppA_like_17"/>
    <property type="match status" value="1"/>
</dbReference>
<reference evidence="4 5" key="1">
    <citation type="submission" date="2018-12" db="EMBL/GenBank/DDBJ databases">
        <authorList>
            <person name="Grouzdev D.S."/>
            <person name="Krutkina M.S."/>
        </authorList>
    </citation>
    <scope>NUCLEOTIDE SEQUENCE [LARGE SCALE GENOMIC DNA]</scope>
    <source>
        <strain evidence="4 5">RmlP026</strain>
    </source>
</reference>
<gene>
    <name evidence="4" type="ORF">D3273_17330</name>
</gene>
<organism evidence="4 5">
    <name type="scientific">Lichenibacterium minor</name>
    <dbReference type="NCBI Taxonomy" id="2316528"/>
    <lineage>
        <taxon>Bacteria</taxon>
        <taxon>Pseudomonadati</taxon>
        <taxon>Pseudomonadota</taxon>
        <taxon>Alphaproteobacteria</taxon>
        <taxon>Hyphomicrobiales</taxon>
        <taxon>Lichenihabitantaceae</taxon>
        <taxon>Lichenibacterium</taxon>
    </lineage>
</organism>
<accession>A0A4Q2U6Q7</accession>
<dbReference type="PROSITE" id="PS51318">
    <property type="entry name" value="TAT"/>
    <property type="match status" value="1"/>
</dbReference>
<dbReference type="AlphaFoldDB" id="A0A4Q2U6Q7"/>
<evidence type="ECO:0000313" key="4">
    <source>
        <dbReference type="EMBL" id="RYC30771.1"/>
    </source>
</evidence>
<comment type="subcellular location">
    <subcellularLocation>
        <location evidence="1">Periplasm</location>
    </subcellularLocation>
</comment>
<comment type="caution">
    <text evidence="4">The sequence shown here is derived from an EMBL/GenBank/DDBJ whole genome shotgun (WGS) entry which is preliminary data.</text>
</comment>
<dbReference type="GO" id="GO:0015833">
    <property type="term" value="P:peptide transport"/>
    <property type="evidence" value="ECO:0007669"/>
    <property type="project" value="TreeGrafter"/>
</dbReference>
<protein>
    <submittedName>
        <fullName evidence="4">ABC transporter substrate-binding protein</fullName>
    </submittedName>
</protein>
<dbReference type="EMBL" id="QYBB01000021">
    <property type="protein sequence ID" value="RYC30771.1"/>
    <property type="molecule type" value="Genomic_DNA"/>
</dbReference>
<proteinExistence type="inferred from homology"/>
<dbReference type="RefSeq" id="WP_129228147.1">
    <property type="nucleotide sequence ID" value="NZ_QYBB01000021.1"/>
</dbReference>
<dbReference type="InterPro" id="IPR000914">
    <property type="entry name" value="SBP_5_dom"/>
</dbReference>
<comment type="similarity">
    <text evidence="2">Belongs to the bacterial solute-binding protein 5 family.</text>
</comment>
<dbReference type="Proteomes" id="UP000290759">
    <property type="component" value="Unassembled WGS sequence"/>
</dbReference>
<dbReference type="Gene3D" id="3.90.76.10">
    <property type="entry name" value="Dipeptide-binding Protein, Domain 1"/>
    <property type="match status" value="1"/>
</dbReference>
<dbReference type="InterPro" id="IPR006311">
    <property type="entry name" value="TAT_signal"/>
</dbReference>
<dbReference type="GO" id="GO:0030288">
    <property type="term" value="C:outer membrane-bounded periplasmic space"/>
    <property type="evidence" value="ECO:0007669"/>
    <property type="project" value="UniProtKB-ARBA"/>
</dbReference>
<reference evidence="4 5" key="2">
    <citation type="submission" date="2019-02" db="EMBL/GenBank/DDBJ databases">
        <title>'Lichenibacterium ramalinii' gen. nov. sp. nov., 'Lichenibacterium minor' gen. nov. sp. nov.</title>
        <authorList>
            <person name="Pankratov T."/>
        </authorList>
    </citation>
    <scope>NUCLEOTIDE SEQUENCE [LARGE SCALE GENOMIC DNA]</scope>
    <source>
        <strain evidence="4 5">RmlP026</strain>
    </source>
</reference>
<dbReference type="Pfam" id="PF00496">
    <property type="entry name" value="SBP_bac_5"/>
    <property type="match status" value="1"/>
</dbReference>
<dbReference type="InterPro" id="IPR030678">
    <property type="entry name" value="Peptide/Ni-bd"/>
</dbReference>
<dbReference type="GO" id="GO:1904680">
    <property type="term" value="F:peptide transmembrane transporter activity"/>
    <property type="evidence" value="ECO:0007669"/>
    <property type="project" value="TreeGrafter"/>
</dbReference>
<name>A0A4Q2U6Q7_9HYPH</name>
<evidence type="ECO:0000256" key="1">
    <source>
        <dbReference type="ARBA" id="ARBA00004418"/>
    </source>
</evidence>
<evidence type="ECO:0000256" key="2">
    <source>
        <dbReference type="ARBA" id="ARBA00005695"/>
    </source>
</evidence>
<dbReference type="Gene3D" id="3.10.105.10">
    <property type="entry name" value="Dipeptide-binding Protein, Domain 3"/>
    <property type="match status" value="1"/>
</dbReference>
<dbReference type="PIRSF" id="PIRSF002741">
    <property type="entry name" value="MppA"/>
    <property type="match status" value="1"/>
</dbReference>
<dbReference type="Gene3D" id="3.40.190.10">
    <property type="entry name" value="Periplasmic binding protein-like II"/>
    <property type="match status" value="1"/>
</dbReference>
<dbReference type="InterPro" id="IPR039424">
    <property type="entry name" value="SBP_5"/>
</dbReference>
<dbReference type="SUPFAM" id="SSF53850">
    <property type="entry name" value="Periplasmic binding protein-like II"/>
    <property type="match status" value="1"/>
</dbReference>
<dbReference type="PANTHER" id="PTHR30290">
    <property type="entry name" value="PERIPLASMIC BINDING COMPONENT OF ABC TRANSPORTER"/>
    <property type="match status" value="1"/>
</dbReference>
<evidence type="ECO:0000313" key="5">
    <source>
        <dbReference type="Proteomes" id="UP000290759"/>
    </source>
</evidence>
<dbReference type="GO" id="GO:0043190">
    <property type="term" value="C:ATP-binding cassette (ABC) transporter complex"/>
    <property type="evidence" value="ECO:0007669"/>
    <property type="project" value="InterPro"/>
</dbReference>
<dbReference type="OrthoDB" id="9803988at2"/>
<evidence type="ECO:0000259" key="3">
    <source>
        <dbReference type="Pfam" id="PF00496"/>
    </source>
</evidence>
<keyword evidence="5" id="KW-1185">Reference proteome</keyword>
<feature type="domain" description="Solute-binding protein family 5" evidence="3">
    <location>
        <begin position="95"/>
        <end position="441"/>
    </location>
</feature>
<sequence length="522" mass="56742">MKTAEPPSPGPSGLIVDRRQLLAGAGALGLALGPMGGLARAEDAPKKGGTLRMGMEGGSASDSLDFRTYTDSIHISYGYQIFNGMVEIAQDGTATGELLESWSTKPGATEWVFDVRKGVTFHSGKTLDADDIIYSLNLHRGETKSPAKDLLSAIADIRKLGPNQVGITLSSGNADLPYNLSDYHVLVVPNGFSDWSKPDGTGAYALETFQPGVKVVTRNTGRYWKPNRAWFDSIEIRYIPDVAARTQALISGQVDAVNRLDPKTVGFVLKSPKVDVVQSKGSGNRFAFVAHCDDPSFASNDTRMALKYGIDRQKIVDTVYKGYASIGNDTLIAPSNPYFVPNTPPHSYDPDRAASLYKKAGSPPLQLQVSEGAFSGATDSAVLFQESLKKAGINLDLKRVSADGYWDNVWLKAPFCAVYWGGRPSVDLQLSQTFFSTANWNDSHWRDPGFDKLVVAARIELDPAKRKSMYAEAQHMIADTGGMICYAVGDYLDGYAKKVKGVVPHPRYDMADQRAAEKAWFA</sequence>